<comment type="caution">
    <text evidence="1">The sequence shown here is derived from an EMBL/GenBank/DDBJ whole genome shotgun (WGS) entry which is preliminary data.</text>
</comment>
<proteinExistence type="predicted"/>
<name>A0ACC4NZQ8_9VIBR</name>
<sequence>MARDTPDQRVSDKGIISLEKSNTAQRVRTLLLKSEFGHTRKVRGMMGKGTKLNNKNAQLGMA</sequence>
<accession>A0ACC4NZQ8</accession>
<organism evidence="1 2">
    <name type="scientific">Vibrio caribbeanicus</name>
    <dbReference type="NCBI Taxonomy" id="701175"/>
    <lineage>
        <taxon>Bacteria</taxon>
        <taxon>Pseudomonadati</taxon>
        <taxon>Pseudomonadota</taxon>
        <taxon>Gammaproteobacteria</taxon>
        <taxon>Vibrionales</taxon>
        <taxon>Vibrionaceae</taxon>
        <taxon>Vibrio</taxon>
    </lineage>
</organism>
<keyword evidence="2" id="KW-1185">Reference proteome</keyword>
<protein>
    <submittedName>
        <fullName evidence="1">Uncharacterized protein</fullName>
    </submittedName>
</protein>
<dbReference type="Proteomes" id="UP000030421">
    <property type="component" value="Unassembled WGS sequence"/>
</dbReference>
<reference evidence="1" key="1">
    <citation type="submission" date="2014-10" db="EMBL/GenBank/DDBJ databases">
        <title>Genome sequencing of Vibrio caribbeanicus T14.</title>
        <authorList>
            <person name="Chan K.-G."/>
            <person name="Mohamad N.I."/>
        </authorList>
    </citation>
    <scope>NUCLEOTIDE SEQUENCE</scope>
    <source>
        <strain evidence="1">T14</strain>
    </source>
</reference>
<dbReference type="EMBL" id="JRWR01000003">
    <property type="protein sequence ID" value="KHD26185.1"/>
    <property type="molecule type" value="Genomic_DNA"/>
</dbReference>
<gene>
    <name evidence="1" type="ORF">NM09_05430</name>
</gene>
<evidence type="ECO:0000313" key="1">
    <source>
        <dbReference type="EMBL" id="KHD26185.1"/>
    </source>
</evidence>
<evidence type="ECO:0000313" key="2">
    <source>
        <dbReference type="Proteomes" id="UP000030421"/>
    </source>
</evidence>